<keyword evidence="2" id="KW-1185">Reference proteome</keyword>
<dbReference type="SUPFAM" id="SSF56059">
    <property type="entry name" value="Glutathione synthetase ATP-binding domain-like"/>
    <property type="match status" value="1"/>
</dbReference>
<name>A0A840A764_9CAUL</name>
<dbReference type="AlphaFoldDB" id="A0A840A764"/>
<organism evidence="1 2">
    <name type="scientific">Phenylobacterium haematophilum</name>
    <dbReference type="NCBI Taxonomy" id="98513"/>
    <lineage>
        <taxon>Bacteria</taxon>
        <taxon>Pseudomonadati</taxon>
        <taxon>Pseudomonadota</taxon>
        <taxon>Alphaproteobacteria</taxon>
        <taxon>Caulobacterales</taxon>
        <taxon>Caulobacteraceae</taxon>
        <taxon>Phenylobacterium</taxon>
    </lineage>
</organism>
<dbReference type="Proteomes" id="UP000530564">
    <property type="component" value="Unassembled WGS sequence"/>
</dbReference>
<sequence>MRPLTQEEQLNRDCFCIDVDPDHVWSIVDRAGGGVVPLDVLKAARPHLFSEAPVFLSAADLAAMQAVVAAIEAVAELPAFQDLVLGWAPEIAKADPGPRGAFMGYDFHLTPEGPKLIEVNTNAGGAFLNALLAQAQVACCPQVRALVPAATPLEDFEAAAWRMFEAEWRLQGRAGHSRVVAIIDERPEEQYLYPEFLLAQAFFERHGVEALIADPRDLRLEGGRLRLGGVAIDMVYNRLVDFSFCRPEHAVLRQAYSTGDVVVTPNPRNHALLADKRNLTILSDPQRLEELGVPTGLRRALARLPDARLVTPENADALWRGRKSLFFKPANGHAGKAVYRGDKLTRGVWETIVRGGYIAQDFAPPSERHVQVDGDPQPRKMDVRLYTYAGETMLAAARLYQGQTTNFRTPGGGFAPVITLA</sequence>
<gene>
    <name evidence="1" type="ORF">GGQ61_004053</name>
</gene>
<comment type="caution">
    <text evidence="1">The sequence shown here is derived from an EMBL/GenBank/DDBJ whole genome shotgun (WGS) entry which is preliminary data.</text>
</comment>
<evidence type="ECO:0008006" key="3">
    <source>
        <dbReference type="Google" id="ProtNLM"/>
    </source>
</evidence>
<protein>
    <recommendedName>
        <fullName evidence="3">Circularly permuted type 2 ATP-grasp protein</fullName>
    </recommendedName>
</protein>
<evidence type="ECO:0000313" key="2">
    <source>
        <dbReference type="Proteomes" id="UP000530564"/>
    </source>
</evidence>
<reference evidence="1 2" key="1">
    <citation type="submission" date="2020-08" db="EMBL/GenBank/DDBJ databases">
        <title>Genomic Encyclopedia of Type Strains, Phase IV (KMG-IV): sequencing the most valuable type-strain genomes for metagenomic binning, comparative biology and taxonomic classification.</title>
        <authorList>
            <person name="Goeker M."/>
        </authorList>
    </citation>
    <scope>NUCLEOTIDE SEQUENCE [LARGE SCALE GENOMIC DNA]</scope>
    <source>
        <strain evidence="1 2">DSM 21793</strain>
    </source>
</reference>
<accession>A0A840A764</accession>
<dbReference type="EMBL" id="JACIDK010000009">
    <property type="protein sequence ID" value="MBB3893311.1"/>
    <property type="molecule type" value="Genomic_DNA"/>
</dbReference>
<evidence type="ECO:0000313" key="1">
    <source>
        <dbReference type="EMBL" id="MBB3893311.1"/>
    </source>
</evidence>
<proteinExistence type="predicted"/>
<dbReference type="RefSeq" id="WP_183776776.1">
    <property type="nucleotide sequence ID" value="NZ_JACIDK010000009.1"/>
</dbReference>